<dbReference type="EMBL" id="PVTV01000014">
    <property type="protein sequence ID" value="PRY97465.1"/>
    <property type="molecule type" value="Genomic_DNA"/>
</dbReference>
<gene>
    <name evidence="5" type="ORF">BCM14_1925</name>
</gene>
<feature type="domain" description="Carbohydrate kinase PfkB" evidence="4">
    <location>
        <begin position="2"/>
        <end position="297"/>
    </location>
</feature>
<dbReference type="InterPro" id="IPR029056">
    <property type="entry name" value="Ribokinase-like"/>
</dbReference>
<dbReference type="AlphaFoldDB" id="A0A2T0XEW6"/>
<keyword evidence="3 5" id="KW-0418">Kinase</keyword>
<evidence type="ECO:0000256" key="2">
    <source>
        <dbReference type="ARBA" id="ARBA00022679"/>
    </source>
</evidence>
<dbReference type="Proteomes" id="UP000238308">
    <property type="component" value="Unassembled WGS sequence"/>
</dbReference>
<reference evidence="5 6" key="1">
    <citation type="submission" date="2018-03" db="EMBL/GenBank/DDBJ databases">
        <title>Genomic Encyclopedia of Type Strains, Phase III (KMG-III): the genomes of soil and plant-associated and newly described type strains.</title>
        <authorList>
            <person name="Whitman W."/>
        </authorList>
    </citation>
    <scope>NUCLEOTIDE SEQUENCE [LARGE SCALE GENOMIC DNA]</scope>
    <source>
        <strain evidence="5 6">MWH-P2sevCIIIb</strain>
    </source>
</reference>
<dbReference type="RefSeq" id="WP_311042729.1">
    <property type="nucleotide sequence ID" value="NZ_PVTV01000014.1"/>
</dbReference>
<protein>
    <submittedName>
        <fullName evidence="5">2-dehydro-3-deoxygluconokinase</fullName>
    </submittedName>
</protein>
<sequence>MFDVVAIGEAMLEFNQTTPGQPNYLQGFGGDTSNAVIAAARAGAKTAYLTRLGQDTFGKSLMDLWRKEAVNVDGIEIDNERPTGIYFVTHGARGHEFTYRRAGSAASNLSQDWLEVFAQKPIESSKWLHVSGISLAISVSAADTVLRAMRLARAAQVKVSFDSNLRLKLWSLDQAKHTISQAIGLCDLFLPSMDDLTTLTGLSDADQILDWCHAQGAVTVVLKQGDQGCIVSTSDNRQHIAGRRVTAVDATGAGDCFCGNLLARLALGDSLADAADYANTAASLAVQGWGAVAALPDARAVQACRSASK</sequence>
<evidence type="ECO:0000256" key="1">
    <source>
        <dbReference type="ARBA" id="ARBA00010688"/>
    </source>
</evidence>
<dbReference type="Pfam" id="PF00294">
    <property type="entry name" value="PfkB"/>
    <property type="match status" value="1"/>
</dbReference>
<evidence type="ECO:0000313" key="6">
    <source>
        <dbReference type="Proteomes" id="UP000238308"/>
    </source>
</evidence>
<proteinExistence type="inferred from homology"/>
<comment type="similarity">
    <text evidence="1">Belongs to the carbohydrate kinase PfkB family.</text>
</comment>
<dbReference type="GO" id="GO:0008673">
    <property type="term" value="F:2-dehydro-3-deoxygluconokinase activity"/>
    <property type="evidence" value="ECO:0007669"/>
    <property type="project" value="TreeGrafter"/>
</dbReference>
<evidence type="ECO:0000313" key="5">
    <source>
        <dbReference type="EMBL" id="PRY97465.1"/>
    </source>
</evidence>
<keyword evidence="6" id="KW-1185">Reference proteome</keyword>
<dbReference type="PANTHER" id="PTHR43085">
    <property type="entry name" value="HEXOKINASE FAMILY MEMBER"/>
    <property type="match status" value="1"/>
</dbReference>
<dbReference type="GO" id="GO:0019698">
    <property type="term" value="P:D-galacturonate catabolic process"/>
    <property type="evidence" value="ECO:0007669"/>
    <property type="project" value="TreeGrafter"/>
</dbReference>
<evidence type="ECO:0000256" key="3">
    <source>
        <dbReference type="ARBA" id="ARBA00022777"/>
    </source>
</evidence>
<comment type="caution">
    <text evidence="5">The sequence shown here is derived from an EMBL/GenBank/DDBJ whole genome shotgun (WGS) entry which is preliminary data.</text>
</comment>
<dbReference type="GO" id="GO:0006974">
    <property type="term" value="P:DNA damage response"/>
    <property type="evidence" value="ECO:0007669"/>
    <property type="project" value="TreeGrafter"/>
</dbReference>
<dbReference type="CDD" id="cd01166">
    <property type="entry name" value="KdgK"/>
    <property type="match status" value="1"/>
</dbReference>
<organism evidence="5 6">
    <name type="scientific">Jezberella montanilacus</name>
    <dbReference type="NCBI Taxonomy" id="323426"/>
    <lineage>
        <taxon>Bacteria</taxon>
        <taxon>Pseudomonadati</taxon>
        <taxon>Pseudomonadota</taxon>
        <taxon>Betaproteobacteria</taxon>
        <taxon>Burkholderiales</taxon>
        <taxon>Alcaligenaceae</taxon>
        <taxon>Jezberella</taxon>
    </lineage>
</organism>
<dbReference type="Gene3D" id="3.40.1190.20">
    <property type="match status" value="1"/>
</dbReference>
<dbReference type="InterPro" id="IPR011611">
    <property type="entry name" value="PfkB_dom"/>
</dbReference>
<keyword evidence="2" id="KW-0808">Transferase</keyword>
<dbReference type="GO" id="GO:0005829">
    <property type="term" value="C:cytosol"/>
    <property type="evidence" value="ECO:0007669"/>
    <property type="project" value="TreeGrafter"/>
</dbReference>
<evidence type="ECO:0000259" key="4">
    <source>
        <dbReference type="Pfam" id="PF00294"/>
    </source>
</evidence>
<accession>A0A2T0XEW6</accession>
<dbReference type="PANTHER" id="PTHR43085:SF15">
    <property type="entry name" value="2-DEHYDRO-3-DEOXYGLUCONOKINASE"/>
    <property type="match status" value="1"/>
</dbReference>
<dbReference type="InterPro" id="IPR050306">
    <property type="entry name" value="PfkB_Carbo_kinase"/>
</dbReference>
<name>A0A2T0XEW6_9BURK</name>
<dbReference type="GO" id="GO:0042840">
    <property type="term" value="P:D-glucuronate catabolic process"/>
    <property type="evidence" value="ECO:0007669"/>
    <property type="project" value="TreeGrafter"/>
</dbReference>
<dbReference type="SUPFAM" id="SSF53613">
    <property type="entry name" value="Ribokinase-like"/>
    <property type="match status" value="1"/>
</dbReference>